<accession>A0A317U5W9</accession>
<dbReference type="EMBL" id="RZGX01000001">
    <property type="protein sequence ID" value="RUR26408.1"/>
    <property type="molecule type" value="Genomic_DNA"/>
</dbReference>
<dbReference type="RefSeq" id="WP_110141585.1">
    <property type="nucleotide sequence ID" value="NZ_QHJG01000004.1"/>
</dbReference>
<dbReference type="CDD" id="cd07040">
    <property type="entry name" value="HP"/>
    <property type="match status" value="1"/>
</dbReference>
<dbReference type="Gene3D" id="3.40.50.1240">
    <property type="entry name" value="Phosphoglycerate mutase-like"/>
    <property type="match status" value="1"/>
</dbReference>
<name>A0A317U5W9_9GAMM</name>
<sequence length="404" mass="45739">MAFKELMEIERLKLNNIKEPKQHSELFRRVQEEYIKEVQSLIEQLNKSQDAQRSDVLKQIKETDQLYLEIKGIRITGHVLFSRHGKCRSWEQKKFGLSPNAALSEEAEKNMGGTSQSTGDLLFYSPSEHPPSIAVSPMNRALQTAGLVIPKEIKNATIAVLPFLAENSNAPSGYDVRSMADMQKLSDQISFWMSPIKKLLLKLSLWIYSDQDFALLNKKRKNAAEKIQEHGNKILLEGLDDVCQDLDYDGDKIEDTQIFIGNVEQRDCWLFGHGKNFKAFFQTVLGITLDFDYGETRRVYKVEDENHKSSLFVPPYVMLIDQETGKIKGEFTGVIGSSLQKESETLSKKELCPKISKAISSLGGSVVTQEIQQENALHDPTNIGLQPDSKIQYLESEPLIAKKP</sequence>
<evidence type="ECO:0000313" key="1">
    <source>
        <dbReference type="EMBL" id="PWY57061.1"/>
    </source>
</evidence>
<protein>
    <submittedName>
        <fullName evidence="1">Histidine phosphatase family protein</fullName>
    </submittedName>
</protein>
<evidence type="ECO:0000313" key="4">
    <source>
        <dbReference type="Proteomes" id="UP000287374"/>
    </source>
</evidence>
<dbReference type="AlphaFoldDB" id="A0A317U5W9"/>
<comment type="caution">
    <text evidence="1">The sequence shown here is derived from an EMBL/GenBank/DDBJ whole genome shotgun (WGS) entry which is preliminary data.</text>
</comment>
<reference evidence="1 3" key="1">
    <citation type="submission" date="2018-05" db="EMBL/GenBank/DDBJ databases">
        <title>Legionella qingyii sp.nov., whole genome shotgun sequence.</title>
        <authorList>
            <person name="Wu H."/>
            <person name="Zhu Q."/>
            <person name="Hu C."/>
        </authorList>
    </citation>
    <scope>NUCLEOTIDE SEQUENCE [LARGE SCALE GENOMIC DNA]</scope>
    <source>
        <strain evidence="1 3">HEB18</strain>
    </source>
</reference>
<evidence type="ECO:0000313" key="2">
    <source>
        <dbReference type="EMBL" id="RUR26408.1"/>
    </source>
</evidence>
<gene>
    <name evidence="1" type="ORF">DGG96_03475</name>
    <name evidence="2" type="ORF">ELY20_00355</name>
</gene>
<proteinExistence type="predicted"/>
<dbReference type="Proteomes" id="UP000247152">
    <property type="component" value="Unassembled WGS sequence"/>
</dbReference>
<dbReference type="Proteomes" id="UP000287374">
    <property type="component" value="Unassembled WGS sequence"/>
</dbReference>
<dbReference type="EMBL" id="QHJG01000004">
    <property type="protein sequence ID" value="PWY57061.1"/>
    <property type="molecule type" value="Genomic_DNA"/>
</dbReference>
<evidence type="ECO:0000313" key="3">
    <source>
        <dbReference type="Proteomes" id="UP000247152"/>
    </source>
</evidence>
<keyword evidence="4" id="KW-1185">Reference proteome</keyword>
<organism evidence="1 3">
    <name type="scientific">Legionella qingyii</name>
    <dbReference type="NCBI Taxonomy" id="2184757"/>
    <lineage>
        <taxon>Bacteria</taxon>
        <taxon>Pseudomonadati</taxon>
        <taxon>Pseudomonadota</taxon>
        <taxon>Gammaproteobacteria</taxon>
        <taxon>Legionellales</taxon>
        <taxon>Legionellaceae</taxon>
        <taxon>Legionella</taxon>
    </lineage>
</organism>
<reference evidence="2 4" key="2">
    <citation type="submission" date="2018-12" db="EMBL/GenBank/DDBJ databases">
        <title>Legionella sp,whole genome shotgun sequence.</title>
        <authorList>
            <person name="Wu H."/>
        </authorList>
    </citation>
    <scope>NUCLEOTIDE SEQUENCE [LARGE SCALE GENOMIC DNA]</scope>
    <source>
        <strain evidence="2">Km489</strain>
        <strain evidence="4">km489</strain>
    </source>
</reference>
<dbReference type="OrthoDB" id="5633364at2"/>
<dbReference type="InterPro" id="IPR029033">
    <property type="entry name" value="His_PPase_superfam"/>
</dbReference>